<keyword evidence="3 12" id="KW-0812">Transmembrane</keyword>
<feature type="domain" description="Rieske" evidence="13">
    <location>
        <begin position="74"/>
        <end position="173"/>
    </location>
</feature>
<feature type="transmembrane region" description="Helical" evidence="12">
    <location>
        <begin position="7"/>
        <end position="29"/>
    </location>
</feature>
<dbReference type="InterPro" id="IPR045605">
    <property type="entry name" value="KshA-like_C"/>
</dbReference>
<dbReference type="PANTHER" id="PTHR21266:SF32">
    <property type="entry name" value="CHOLESTEROL 7-DESATURASE NVD"/>
    <property type="match status" value="1"/>
</dbReference>
<evidence type="ECO:0000256" key="10">
    <source>
        <dbReference type="ARBA" id="ARBA00047853"/>
    </source>
</evidence>
<evidence type="ECO:0000256" key="4">
    <source>
        <dbReference type="ARBA" id="ARBA00022989"/>
    </source>
</evidence>
<keyword evidence="4 12" id="KW-1133">Transmembrane helix</keyword>
<dbReference type="PANTHER" id="PTHR21266">
    <property type="entry name" value="IRON-SULFUR DOMAIN CONTAINING PROTEIN"/>
    <property type="match status" value="1"/>
</dbReference>
<evidence type="ECO:0000259" key="13">
    <source>
        <dbReference type="PROSITE" id="PS51296"/>
    </source>
</evidence>
<reference evidence="14" key="1">
    <citation type="submission" date="2021-06" db="EMBL/GenBank/DDBJ databases">
        <authorList>
            <person name="Hodson N. C."/>
            <person name="Mongue J. A."/>
            <person name="Jaron S. K."/>
        </authorList>
    </citation>
    <scope>NUCLEOTIDE SEQUENCE</scope>
</reference>
<dbReference type="UniPathway" id="UPA01020"/>
<evidence type="ECO:0000313" key="14">
    <source>
        <dbReference type="EMBL" id="CAG7832683.1"/>
    </source>
</evidence>
<protein>
    <recommendedName>
        <fullName evidence="9">cholesterol 7-desaturase</fullName>
        <ecNumber evidence="9">1.14.19.21</ecNumber>
    </recommendedName>
</protein>
<dbReference type="OrthoDB" id="426882at2759"/>
<comment type="catalytic activity">
    <reaction evidence="10">
        <text>cholesterol + NADH + O2 + H(+) = 7-dehydrocholesterol + NAD(+) + 2 H2O</text>
        <dbReference type="Rhea" id="RHEA:51644"/>
        <dbReference type="ChEBI" id="CHEBI:15377"/>
        <dbReference type="ChEBI" id="CHEBI:15378"/>
        <dbReference type="ChEBI" id="CHEBI:15379"/>
        <dbReference type="ChEBI" id="CHEBI:16113"/>
        <dbReference type="ChEBI" id="CHEBI:17759"/>
        <dbReference type="ChEBI" id="CHEBI:57540"/>
        <dbReference type="ChEBI" id="CHEBI:57945"/>
        <dbReference type="EC" id="1.14.19.21"/>
    </reaction>
    <physiologicalReaction direction="left-to-right" evidence="10">
        <dbReference type="Rhea" id="RHEA:51645"/>
    </physiologicalReaction>
</comment>
<evidence type="ECO:0000256" key="2">
    <source>
        <dbReference type="ARBA" id="ARBA00004972"/>
    </source>
</evidence>
<dbReference type="EC" id="1.14.19.21" evidence="9"/>
<comment type="catalytic activity">
    <reaction evidence="11">
        <text>cholesterol + NADPH + O2 + H(+) = 7-dehydrocholesterol + NADP(+) + 2 H2O</text>
        <dbReference type="Rhea" id="RHEA:45024"/>
        <dbReference type="ChEBI" id="CHEBI:15377"/>
        <dbReference type="ChEBI" id="CHEBI:15378"/>
        <dbReference type="ChEBI" id="CHEBI:15379"/>
        <dbReference type="ChEBI" id="CHEBI:16113"/>
        <dbReference type="ChEBI" id="CHEBI:17759"/>
        <dbReference type="ChEBI" id="CHEBI:57783"/>
        <dbReference type="ChEBI" id="CHEBI:58349"/>
        <dbReference type="EC" id="1.14.19.21"/>
    </reaction>
    <physiologicalReaction direction="left-to-right" evidence="11">
        <dbReference type="Rhea" id="RHEA:45025"/>
    </physiologicalReaction>
</comment>
<evidence type="ECO:0000256" key="8">
    <source>
        <dbReference type="ARBA" id="ARBA00025729"/>
    </source>
</evidence>
<dbReference type="GO" id="GO:0005737">
    <property type="term" value="C:cytoplasm"/>
    <property type="evidence" value="ECO:0007669"/>
    <property type="project" value="TreeGrafter"/>
</dbReference>
<organism evidence="14 15">
    <name type="scientific">Allacma fusca</name>
    <dbReference type="NCBI Taxonomy" id="39272"/>
    <lineage>
        <taxon>Eukaryota</taxon>
        <taxon>Metazoa</taxon>
        <taxon>Ecdysozoa</taxon>
        <taxon>Arthropoda</taxon>
        <taxon>Hexapoda</taxon>
        <taxon>Collembola</taxon>
        <taxon>Symphypleona</taxon>
        <taxon>Sminthuridae</taxon>
        <taxon>Allacma</taxon>
    </lineage>
</organism>
<comment type="pathway">
    <text evidence="2">Hormone biosynthesis.</text>
</comment>
<dbReference type="Proteomes" id="UP000708208">
    <property type="component" value="Unassembled WGS sequence"/>
</dbReference>
<keyword evidence="5" id="KW-0560">Oxidoreductase</keyword>
<dbReference type="GO" id="GO:0170056">
    <property type="term" value="F:cholesterol 7-desaturase [NAD(P)H] activity"/>
    <property type="evidence" value="ECO:0007669"/>
    <property type="project" value="UniProtKB-EC"/>
</dbReference>
<dbReference type="EMBL" id="CAJVCH010566430">
    <property type="protein sequence ID" value="CAG7832683.1"/>
    <property type="molecule type" value="Genomic_DNA"/>
</dbReference>
<dbReference type="GO" id="GO:0008203">
    <property type="term" value="P:cholesterol metabolic process"/>
    <property type="evidence" value="ECO:0007669"/>
    <property type="project" value="InterPro"/>
</dbReference>
<keyword evidence="6 12" id="KW-0472">Membrane</keyword>
<evidence type="ECO:0000256" key="5">
    <source>
        <dbReference type="ARBA" id="ARBA00023002"/>
    </source>
</evidence>
<evidence type="ECO:0000256" key="9">
    <source>
        <dbReference type="ARBA" id="ARBA00026095"/>
    </source>
</evidence>
<evidence type="ECO:0000256" key="3">
    <source>
        <dbReference type="ARBA" id="ARBA00022692"/>
    </source>
</evidence>
<dbReference type="AlphaFoldDB" id="A0A8J2LCP0"/>
<evidence type="ECO:0000256" key="7">
    <source>
        <dbReference type="ARBA" id="ARBA00025712"/>
    </source>
</evidence>
<keyword evidence="15" id="KW-1185">Reference proteome</keyword>
<dbReference type="Pfam" id="PF19298">
    <property type="entry name" value="KshA_C"/>
    <property type="match status" value="1"/>
</dbReference>
<name>A0A8J2LCP0_9HEXA</name>
<evidence type="ECO:0000256" key="6">
    <source>
        <dbReference type="ARBA" id="ARBA00023136"/>
    </source>
</evidence>
<comment type="similarity">
    <text evidence="8">Belongs to the cholesterol 7-desaturase family.</text>
</comment>
<evidence type="ECO:0000256" key="1">
    <source>
        <dbReference type="ARBA" id="ARBA00004370"/>
    </source>
</evidence>
<dbReference type="GO" id="GO:0016020">
    <property type="term" value="C:membrane"/>
    <property type="evidence" value="ECO:0007669"/>
    <property type="project" value="UniProtKB-SubCell"/>
</dbReference>
<evidence type="ECO:0000256" key="11">
    <source>
        <dbReference type="ARBA" id="ARBA00049548"/>
    </source>
</evidence>
<accession>A0A8J2LCP0</accession>
<dbReference type="PROSITE" id="PS51296">
    <property type="entry name" value="RIESKE"/>
    <property type="match status" value="1"/>
</dbReference>
<gene>
    <name evidence="14" type="ORF">AFUS01_LOCUS42361</name>
</gene>
<proteinExistence type="inferred from homology"/>
<comment type="subcellular location">
    <subcellularLocation>
        <location evidence="1">Membrane</location>
    </subcellularLocation>
</comment>
<evidence type="ECO:0000256" key="12">
    <source>
        <dbReference type="SAM" id="Phobius"/>
    </source>
</evidence>
<dbReference type="InterPro" id="IPR050584">
    <property type="entry name" value="Cholesterol_7-desaturase"/>
</dbReference>
<dbReference type="Pfam" id="PF00355">
    <property type="entry name" value="Rieske"/>
    <property type="match status" value="1"/>
</dbReference>
<evidence type="ECO:0000313" key="15">
    <source>
        <dbReference type="Proteomes" id="UP000708208"/>
    </source>
</evidence>
<comment type="caution">
    <text evidence="14">The sequence shown here is derived from an EMBL/GenBank/DDBJ whole genome shotgun (WGS) entry which is preliminary data.</text>
</comment>
<dbReference type="InterPro" id="IPR017941">
    <property type="entry name" value="Rieske_2Fe-2S"/>
</dbReference>
<comment type="pathway">
    <text evidence="7">Steroid hormone biosynthesis; dafachronic acid biosynthesis.</text>
</comment>
<sequence length="394" mass="45947">MLELWNPIAPILIGGIVFLIFWIQFWKYWSESQENDFPLGYERTQSNLRRPETIQALKTQRQIGSVRPYYPNGWFMLLESEKLKKQEGLEVAFMGRNVIAWRSGDQKVFVMETCCASIVINEEDSINVVSCAIHGWKFEINEGTLKSIAEPHSEITNHIKLHNSLEQNDLIYVWHHSESIPPTWFPADIPETRELKYRGRAVNFTNVHIQEILENAADPNHLDDVHSDGILLQYGGQLTRDWLRVLDPTFYEWHTDWSSNKEPGKIHMSAMIGSTTLTMFKKPILKILHHNEIQGPGLSTMRAETPFGKVLSVVSFTPVDEMSQRMVHRYYFSPWMPPILAKEYIKAGEKIVNQDVKVWNRKTYLSSPCLTKEDASINKYRLWYSQFYSEKKNH</sequence>
<dbReference type="GO" id="GO:0051537">
    <property type="term" value="F:2 iron, 2 sulfur cluster binding"/>
    <property type="evidence" value="ECO:0007669"/>
    <property type="project" value="InterPro"/>
</dbReference>